<keyword evidence="1" id="KW-0812">Transmembrane</keyword>
<comment type="caution">
    <text evidence="2">The sequence shown here is derived from an EMBL/GenBank/DDBJ whole genome shotgun (WGS) entry which is preliminary data.</text>
</comment>
<reference evidence="2" key="1">
    <citation type="submission" date="2022-06" db="EMBL/GenBank/DDBJ databases">
        <authorList>
            <consortium name="SYNGENTA / RWTH Aachen University"/>
        </authorList>
    </citation>
    <scope>NUCLEOTIDE SEQUENCE</scope>
</reference>
<gene>
    <name evidence="2" type="ORF">PPACK8108_LOCUS8871</name>
</gene>
<sequence>MCKYSFKPCFYVQAIFQALFLCLSIFKPLIMCSSIYIYIYIYIYFFILNYYIPIFIKLSSKNLEAWEDVRIKTVLFFILSFFIFNSTMYRSGTIAHSSSCQAFSLLFISQLCTV</sequence>
<feature type="non-terminal residue" evidence="2">
    <location>
        <position position="1"/>
    </location>
</feature>
<evidence type="ECO:0000313" key="3">
    <source>
        <dbReference type="Proteomes" id="UP001153365"/>
    </source>
</evidence>
<proteinExistence type="predicted"/>
<feature type="transmembrane region" description="Helical" evidence="1">
    <location>
        <begin position="9"/>
        <end position="29"/>
    </location>
</feature>
<name>A0AAV0AY57_PHAPC</name>
<evidence type="ECO:0000256" key="1">
    <source>
        <dbReference type="SAM" id="Phobius"/>
    </source>
</evidence>
<accession>A0AAV0AY57</accession>
<keyword evidence="1" id="KW-1133">Transmembrane helix</keyword>
<evidence type="ECO:0000313" key="2">
    <source>
        <dbReference type="EMBL" id="CAH7673975.1"/>
    </source>
</evidence>
<organism evidence="2 3">
    <name type="scientific">Phakopsora pachyrhizi</name>
    <name type="common">Asian soybean rust disease fungus</name>
    <dbReference type="NCBI Taxonomy" id="170000"/>
    <lineage>
        <taxon>Eukaryota</taxon>
        <taxon>Fungi</taxon>
        <taxon>Dikarya</taxon>
        <taxon>Basidiomycota</taxon>
        <taxon>Pucciniomycotina</taxon>
        <taxon>Pucciniomycetes</taxon>
        <taxon>Pucciniales</taxon>
        <taxon>Phakopsoraceae</taxon>
        <taxon>Phakopsora</taxon>
    </lineage>
</organism>
<keyword evidence="3" id="KW-1185">Reference proteome</keyword>
<dbReference type="EMBL" id="CALTRL010001868">
    <property type="protein sequence ID" value="CAH7673975.1"/>
    <property type="molecule type" value="Genomic_DNA"/>
</dbReference>
<dbReference type="AlphaFoldDB" id="A0AAV0AY57"/>
<feature type="transmembrane region" description="Helical" evidence="1">
    <location>
        <begin position="35"/>
        <end position="52"/>
    </location>
</feature>
<dbReference type="Proteomes" id="UP001153365">
    <property type="component" value="Unassembled WGS sequence"/>
</dbReference>
<feature type="non-terminal residue" evidence="2">
    <location>
        <position position="114"/>
    </location>
</feature>
<protein>
    <submittedName>
        <fullName evidence="2">Uncharacterized protein</fullName>
    </submittedName>
</protein>
<feature type="transmembrane region" description="Helical" evidence="1">
    <location>
        <begin position="73"/>
        <end position="92"/>
    </location>
</feature>
<keyword evidence="1" id="KW-0472">Membrane</keyword>